<comment type="caution">
    <text evidence="12">The sequence shown here is derived from an EMBL/GenBank/DDBJ whole genome shotgun (WGS) entry which is preliminary data.</text>
</comment>
<keyword evidence="7" id="KW-0067">ATP-binding</keyword>
<evidence type="ECO:0000256" key="3">
    <source>
        <dbReference type="ARBA" id="ARBA00022553"/>
    </source>
</evidence>
<feature type="transmembrane region" description="Helical" evidence="9">
    <location>
        <begin position="100"/>
        <end position="118"/>
    </location>
</feature>
<feature type="transmembrane region" description="Helical" evidence="9">
    <location>
        <begin position="123"/>
        <end position="141"/>
    </location>
</feature>
<accession>A0A4V6MGI9</accession>
<dbReference type="Pfam" id="PF02518">
    <property type="entry name" value="HATPase_c"/>
    <property type="match status" value="1"/>
</dbReference>
<proteinExistence type="predicted"/>
<evidence type="ECO:0000256" key="1">
    <source>
        <dbReference type="ARBA" id="ARBA00000085"/>
    </source>
</evidence>
<dbReference type="Gene3D" id="3.30.565.10">
    <property type="entry name" value="Histidine kinase-like ATPase, C-terminal domain"/>
    <property type="match status" value="1"/>
</dbReference>
<dbReference type="AlphaFoldDB" id="A0A4V6MGI9"/>
<dbReference type="GO" id="GO:0016020">
    <property type="term" value="C:membrane"/>
    <property type="evidence" value="ECO:0007669"/>
    <property type="project" value="InterPro"/>
</dbReference>
<name>A0A4V6MGI9_9MICO</name>
<evidence type="ECO:0000256" key="5">
    <source>
        <dbReference type="ARBA" id="ARBA00022741"/>
    </source>
</evidence>
<keyword evidence="9" id="KW-0812">Transmembrane</keyword>
<dbReference type="InterPro" id="IPR011712">
    <property type="entry name" value="Sig_transdc_His_kin_sub3_dim/P"/>
</dbReference>
<evidence type="ECO:0000256" key="6">
    <source>
        <dbReference type="ARBA" id="ARBA00022777"/>
    </source>
</evidence>
<sequence>MDSYHEGVIGLLRSAWNLPSAVPLPPRRVWRDWALVAIVAACAITEVLIRAAELPRPLLSVVILLAVTPAFLWRRTKPLLMLVIVFVAMAPIEVFLPDSILYTGVVAIVLPYALFRWASGRELVIGSCVILGSLGLSFIRGGGLDDLIGGFALLLSVAILGMAFRYRASSRQRQLERIKVLEREGLARDLHDTVAHHVSAIAIRAQAGLAMAAHDPDAATAALEVIEAEAAKTLGEMRSMVRVLRQGESADLAPSPRLADLEQLAGTRPGSATVAVRVGGDAESVPPTVAAAVYRLVQESVTNALRHARKVTRIDVTVQADAGGVQIAVANDGEVALSATPGYGITGMIERAALLGGTCQAGPAPGGGWRVIAVLPRVGWTS</sequence>
<dbReference type="Proteomes" id="UP000291483">
    <property type="component" value="Unassembled WGS sequence"/>
</dbReference>
<dbReference type="EC" id="2.7.13.3" evidence="2"/>
<evidence type="ECO:0000256" key="9">
    <source>
        <dbReference type="SAM" id="Phobius"/>
    </source>
</evidence>
<dbReference type="PANTHER" id="PTHR24421:SF10">
    <property type="entry name" value="NITRATE_NITRITE SENSOR PROTEIN NARQ"/>
    <property type="match status" value="1"/>
</dbReference>
<dbReference type="SUPFAM" id="SSF55874">
    <property type="entry name" value="ATPase domain of HSP90 chaperone/DNA topoisomerase II/histidine kinase"/>
    <property type="match status" value="1"/>
</dbReference>
<dbReference type="PANTHER" id="PTHR24421">
    <property type="entry name" value="NITRATE/NITRITE SENSOR PROTEIN NARX-RELATED"/>
    <property type="match status" value="1"/>
</dbReference>
<keyword evidence="6 12" id="KW-0418">Kinase</keyword>
<dbReference type="GO" id="GO:0046983">
    <property type="term" value="F:protein dimerization activity"/>
    <property type="evidence" value="ECO:0007669"/>
    <property type="project" value="InterPro"/>
</dbReference>
<evidence type="ECO:0000313" key="13">
    <source>
        <dbReference type="Proteomes" id="UP000291483"/>
    </source>
</evidence>
<keyword evidence="3" id="KW-0597">Phosphoprotein</keyword>
<evidence type="ECO:0000313" key="12">
    <source>
        <dbReference type="EMBL" id="RZU65346.1"/>
    </source>
</evidence>
<evidence type="ECO:0000259" key="11">
    <source>
        <dbReference type="Pfam" id="PF07730"/>
    </source>
</evidence>
<dbReference type="InterPro" id="IPR036890">
    <property type="entry name" value="HATPase_C_sf"/>
</dbReference>
<comment type="catalytic activity">
    <reaction evidence="1">
        <text>ATP + protein L-histidine = ADP + protein N-phospho-L-histidine.</text>
        <dbReference type="EC" id="2.7.13.3"/>
    </reaction>
</comment>
<feature type="domain" description="Histidine kinase/HSP90-like ATPase" evidence="10">
    <location>
        <begin position="291"/>
        <end position="377"/>
    </location>
</feature>
<dbReference type="CDD" id="cd16917">
    <property type="entry name" value="HATPase_UhpB-NarQ-NarX-like"/>
    <property type="match status" value="1"/>
</dbReference>
<feature type="transmembrane region" description="Helical" evidence="9">
    <location>
        <begin position="33"/>
        <end position="51"/>
    </location>
</feature>
<keyword evidence="13" id="KW-1185">Reference proteome</keyword>
<evidence type="ECO:0000259" key="10">
    <source>
        <dbReference type="Pfam" id="PF02518"/>
    </source>
</evidence>
<dbReference type="EMBL" id="SHLC01000001">
    <property type="protein sequence ID" value="RZU65346.1"/>
    <property type="molecule type" value="Genomic_DNA"/>
</dbReference>
<protein>
    <recommendedName>
        <fullName evidence="2">histidine kinase</fullName>
        <ecNumber evidence="2">2.7.13.3</ecNumber>
    </recommendedName>
</protein>
<keyword evidence="8" id="KW-0902">Two-component regulatory system</keyword>
<dbReference type="InterPro" id="IPR050482">
    <property type="entry name" value="Sensor_HK_TwoCompSys"/>
</dbReference>
<evidence type="ECO:0000256" key="7">
    <source>
        <dbReference type="ARBA" id="ARBA00022840"/>
    </source>
</evidence>
<keyword evidence="4" id="KW-0808">Transferase</keyword>
<keyword evidence="9" id="KW-0472">Membrane</keyword>
<dbReference type="GO" id="GO:0000155">
    <property type="term" value="F:phosphorelay sensor kinase activity"/>
    <property type="evidence" value="ECO:0007669"/>
    <property type="project" value="InterPro"/>
</dbReference>
<feature type="transmembrane region" description="Helical" evidence="9">
    <location>
        <begin position="147"/>
        <end position="166"/>
    </location>
</feature>
<keyword evidence="5" id="KW-0547">Nucleotide-binding</keyword>
<dbReference type="InterPro" id="IPR003594">
    <property type="entry name" value="HATPase_dom"/>
</dbReference>
<organism evidence="12 13">
    <name type="scientific">Microterricola gilva</name>
    <dbReference type="NCBI Taxonomy" id="393267"/>
    <lineage>
        <taxon>Bacteria</taxon>
        <taxon>Bacillati</taxon>
        <taxon>Actinomycetota</taxon>
        <taxon>Actinomycetes</taxon>
        <taxon>Micrococcales</taxon>
        <taxon>Microbacteriaceae</taxon>
        <taxon>Microterricola</taxon>
    </lineage>
</organism>
<gene>
    <name evidence="12" type="ORF">EV379_1677</name>
</gene>
<keyword evidence="9" id="KW-1133">Transmembrane helix</keyword>
<feature type="domain" description="Signal transduction histidine kinase subgroup 3 dimerisation and phosphoacceptor" evidence="11">
    <location>
        <begin position="182"/>
        <end position="247"/>
    </location>
</feature>
<dbReference type="Pfam" id="PF07730">
    <property type="entry name" value="HisKA_3"/>
    <property type="match status" value="1"/>
</dbReference>
<evidence type="ECO:0000256" key="2">
    <source>
        <dbReference type="ARBA" id="ARBA00012438"/>
    </source>
</evidence>
<dbReference type="Gene3D" id="1.20.5.1930">
    <property type="match status" value="1"/>
</dbReference>
<evidence type="ECO:0000256" key="4">
    <source>
        <dbReference type="ARBA" id="ARBA00022679"/>
    </source>
</evidence>
<reference evidence="12 13" key="1">
    <citation type="submission" date="2019-02" db="EMBL/GenBank/DDBJ databases">
        <title>Sequencing the genomes of 1000 actinobacteria strains.</title>
        <authorList>
            <person name="Klenk H.-P."/>
        </authorList>
    </citation>
    <scope>NUCLEOTIDE SEQUENCE [LARGE SCALE GENOMIC DNA]</scope>
    <source>
        <strain evidence="12 13">DSM 18319</strain>
    </source>
</reference>
<evidence type="ECO:0000256" key="8">
    <source>
        <dbReference type="ARBA" id="ARBA00023012"/>
    </source>
</evidence>
<dbReference type="GO" id="GO:0005524">
    <property type="term" value="F:ATP binding"/>
    <property type="evidence" value="ECO:0007669"/>
    <property type="project" value="UniProtKB-KW"/>
</dbReference>
<feature type="transmembrane region" description="Helical" evidence="9">
    <location>
        <begin position="57"/>
        <end position="73"/>
    </location>
</feature>